<dbReference type="Gene3D" id="3.20.20.70">
    <property type="entry name" value="Aldolase class I"/>
    <property type="match status" value="1"/>
</dbReference>
<dbReference type="InterPro" id="IPR013785">
    <property type="entry name" value="Aldolase_TIM"/>
</dbReference>
<gene>
    <name evidence="3" type="ORF">SAMN02746098_02699</name>
</gene>
<dbReference type="STRING" id="1121420.SAMN02746098_02699"/>
<evidence type="ECO:0000256" key="1">
    <source>
        <dbReference type="ARBA" id="ARBA00022679"/>
    </source>
</evidence>
<evidence type="ECO:0000313" key="4">
    <source>
        <dbReference type="Proteomes" id="UP000183954"/>
    </source>
</evidence>
<dbReference type="EMBL" id="FQXJ01000009">
    <property type="protein sequence ID" value="SHI16528.1"/>
    <property type="molecule type" value="Genomic_DNA"/>
</dbReference>
<dbReference type="InterPro" id="IPR052899">
    <property type="entry name" value="Class-I_DAHP_synthase"/>
</dbReference>
<name>A0A1M5YXG9_9FIRM</name>
<sequence>MNLIARRKNEQQETTTVRVGDVIIGGPQLVVIAGPCAIESYEQLLSTALEVQRLGATMLRGGAYKPRTSPYSFRGKGIGGLEMLSQIKALTGLPVVTEVMDARDIERVGEVADMFQIGSRNMQNYTLLTEVGKTKHPVLLKRGLASTLEEWIYAAEYIMAEGNDQVVLCERGIRTFETYTRNTVDIAAIPALKELTHLPVFLDPSHGTGKWSLVSPVALAGIAAGADGLMIEVHPQPELALSDGDQSLNFEHFAELMGRVRPVAEAVGRELFSE</sequence>
<dbReference type="GO" id="GO:0016740">
    <property type="term" value="F:transferase activity"/>
    <property type="evidence" value="ECO:0007669"/>
    <property type="project" value="UniProtKB-KW"/>
</dbReference>
<evidence type="ECO:0000259" key="2">
    <source>
        <dbReference type="Pfam" id="PF00793"/>
    </source>
</evidence>
<dbReference type="PANTHER" id="PTHR43018">
    <property type="entry name" value="PHOSPHO-2-DEHYDRO-3-DEOXYHEPTONATE ALDOLASE"/>
    <property type="match status" value="1"/>
</dbReference>
<dbReference type="AlphaFoldDB" id="A0A1M5YXG9"/>
<dbReference type="InterPro" id="IPR006218">
    <property type="entry name" value="DAHP1/KDSA"/>
</dbReference>
<dbReference type="RefSeq" id="WP_073030250.1">
    <property type="nucleotide sequence ID" value="NZ_FQXJ01000009.1"/>
</dbReference>
<reference evidence="4" key="1">
    <citation type="submission" date="2016-11" db="EMBL/GenBank/DDBJ databases">
        <authorList>
            <person name="Varghese N."/>
            <person name="Submissions S."/>
        </authorList>
    </citation>
    <scope>NUCLEOTIDE SEQUENCE [LARGE SCALE GENOMIC DNA]</scope>
    <source>
        <strain evidence="4">DSM 15449</strain>
    </source>
</reference>
<dbReference type="Proteomes" id="UP000183954">
    <property type="component" value="Unassembled WGS sequence"/>
</dbReference>
<protein>
    <submittedName>
        <fullName evidence="3">3-deoxy-D-arabinoheptulosonate-7-phosphate synthase</fullName>
    </submittedName>
</protein>
<dbReference type="InterPro" id="IPR006268">
    <property type="entry name" value="DAHP_syn_2"/>
</dbReference>
<dbReference type="NCBIfam" id="NF006421">
    <property type="entry name" value="PRK08673.1"/>
    <property type="match status" value="1"/>
</dbReference>
<dbReference type="NCBIfam" id="NF009239">
    <property type="entry name" value="PRK12595.1"/>
    <property type="match status" value="1"/>
</dbReference>
<proteinExistence type="predicted"/>
<dbReference type="PANTHER" id="PTHR43018:SF2">
    <property type="entry name" value="PHOSPHO-2-DEHYDRO-3-DEOXYHEPTONATE ALDOLASE"/>
    <property type="match status" value="1"/>
</dbReference>
<evidence type="ECO:0000313" key="3">
    <source>
        <dbReference type="EMBL" id="SHI16528.1"/>
    </source>
</evidence>
<dbReference type="GO" id="GO:0009073">
    <property type="term" value="P:aromatic amino acid family biosynthetic process"/>
    <property type="evidence" value="ECO:0007669"/>
    <property type="project" value="InterPro"/>
</dbReference>
<dbReference type="Pfam" id="PF00793">
    <property type="entry name" value="DAHP_synth_1"/>
    <property type="match status" value="1"/>
</dbReference>
<dbReference type="GO" id="GO:0016832">
    <property type="term" value="F:aldehyde-lyase activity"/>
    <property type="evidence" value="ECO:0007669"/>
    <property type="project" value="InterPro"/>
</dbReference>
<dbReference type="NCBIfam" id="TIGR01361">
    <property type="entry name" value="DAHP_synth_Bsub"/>
    <property type="match status" value="1"/>
</dbReference>
<feature type="domain" description="DAHP synthetase I/KDSA" evidence="2">
    <location>
        <begin position="17"/>
        <end position="257"/>
    </location>
</feature>
<keyword evidence="4" id="KW-1185">Reference proteome</keyword>
<accession>A0A1M5YXG9</accession>
<dbReference type="SUPFAM" id="SSF51569">
    <property type="entry name" value="Aldolase"/>
    <property type="match status" value="1"/>
</dbReference>
<organism evidence="3 4">
    <name type="scientific">Desulfosporosinus lacus DSM 15449</name>
    <dbReference type="NCBI Taxonomy" id="1121420"/>
    <lineage>
        <taxon>Bacteria</taxon>
        <taxon>Bacillati</taxon>
        <taxon>Bacillota</taxon>
        <taxon>Clostridia</taxon>
        <taxon>Eubacteriales</taxon>
        <taxon>Desulfitobacteriaceae</taxon>
        <taxon>Desulfosporosinus</taxon>
    </lineage>
</organism>
<keyword evidence="1" id="KW-0808">Transferase</keyword>
<dbReference type="OrthoDB" id="9780456at2"/>